<dbReference type="EMBL" id="FOQD01000004">
    <property type="protein sequence ID" value="SFH94755.1"/>
    <property type="molecule type" value="Genomic_DNA"/>
</dbReference>
<sequence length="175" mass="20022">MSFRPKYRPPVLLMFVVVIATFGISSGSESAPDALSPPMAEGVTFVEVSPPDIFPYLLKGRYCPFNNRYLGRDERFYYIQKSFSDTVYYCRCNKVGLDSLRIAQDEQESETERFLKETATLDIPLRAYRPSKSVPAWAKKAGLDTFLEPVFTRRVELSPMGQSQVQESGPERERR</sequence>
<dbReference type="STRING" id="1576369.SAMN05421753_104105"/>
<organism evidence="1 2">
    <name type="scientific">Planctomicrobium piriforme</name>
    <dbReference type="NCBI Taxonomy" id="1576369"/>
    <lineage>
        <taxon>Bacteria</taxon>
        <taxon>Pseudomonadati</taxon>
        <taxon>Planctomycetota</taxon>
        <taxon>Planctomycetia</taxon>
        <taxon>Planctomycetales</taxon>
        <taxon>Planctomycetaceae</taxon>
        <taxon>Planctomicrobium</taxon>
    </lineage>
</organism>
<accession>A0A1I3E727</accession>
<gene>
    <name evidence="1" type="ORF">SAMN05421753_104105</name>
</gene>
<dbReference type="RefSeq" id="WP_139228296.1">
    <property type="nucleotide sequence ID" value="NZ_FOQD01000004.1"/>
</dbReference>
<keyword evidence="2" id="KW-1185">Reference proteome</keyword>
<reference evidence="2" key="1">
    <citation type="submission" date="2016-10" db="EMBL/GenBank/DDBJ databases">
        <authorList>
            <person name="Varghese N."/>
            <person name="Submissions S."/>
        </authorList>
    </citation>
    <scope>NUCLEOTIDE SEQUENCE [LARGE SCALE GENOMIC DNA]</scope>
    <source>
        <strain evidence="2">DSM 26348</strain>
    </source>
</reference>
<name>A0A1I3E727_9PLAN</name>
<dbReference type="Proteomes" id="UP000199518">
    <property type="component" value="Unassembled WGS sequence"/>
</dbReference>
<evidence type="ECO:0000313" key="2">
    <source>
        <dbReference type="Proteomes" id="UP000199518"/>
    </source>
</evidence>
<proteinExistence type="predicted"/>
<dbReference type="AlphaFoldDB" id="A0A1I3E727"/>
<protein>
    <submittedName>
        <fullName evidence="1">Uncharacterized protein</fullName>
    </submittedName>
</protein>
<evidence type="ECO:0000313" key="1">
    <source>
        <dbReference type="EMBL" id="SFH94755.1"/>
    </source>
</evidence>